<sequence length="353" mass="39373">MAIGSSDGSDARPPAPPSLRVDVRPVRTIMVFVAVCSVCGNTLVLYLDKPKPIITTRLQRHLTIKYFVRNLAMSDLMSALVAILLLLAELTTDFLSSDLVCRVHRYFQIVPIFITITNMVLLGVERYLIIYYPYKAPSKIACKRTVVVAWFVGATLAIIHPGCTIMLKTYPIGTDQYTRLCKVAEDPLCKALNLAITIVVIFIPALTLVVMSIRILMFLHRKRLQSCPGQSSCSIISTLRHYKLSYMAASVILAFFCSYLFAFVYTSVIAGNFTDTTIADEYTTRIVGMVISLATCMVNSLIYLVCLSEMRKKAEDLFLHIHHMITREGNSNEVGFAANPQALAVIMLEPREP</sequence>
<keyword evidence="4 8" id="KW-1133">Transmembrane helix</keyword>
<keyword evidence="7" id="KW-0297">G-protein coupled receptor</keyword>
<dbReference type="GO" id="GO:0007186">
    <property type="term" value="P:G protein-coupled receptor signaling pathway"/>
    <property type="evidence" value="ECO:0000318"/>
    <property type="project" value="GO_Central"/>
</dbReference>
<evidence type="ECO:0000256" key="6">
    <source>
        <dbReference type="ARBA" id="ARBA00023170"/>
    </source>
</evidence>
<organism evidence="10 11">
    <name type="scientific">Nematostella vectensis</name>
    <name type="common">Starlet sea anemone</name>
    <dbReference type="NCBI Taxonomy" id="45351"/>
    <lineage>
        <taxon>Eukaryota</taxon>
        <taxon>Metazoa</taxon>
        <taxon>Cnidaria</taxon>
        <taxon>Anthozoa</taxon>
        <taxon>Hexacorallia</taxon>
        <taxon>Actiniaria</taxon>
        <taxon>Edwardsiidae</taxon>
        <taxon>Nematostella</taxon>
    </lineage>
</organism>
<evidence type="ECO:0000256" key="7">
    <source>
        <dbReference type="RuleBase" id="RU000688"/>
    </source>
</evidence>
<keyword evidence="7" id="KW-0807">Transducer</keyword>
<feature type="transmembrane region" description="Helical" evidence="8">
    <location>
        <begin position="244"/>
        <end position="266"/>
    </location>
</feature>
<evidence type="ECO:0000256" key="3">
    <source>
        <dbReference type="ARBA" id="ARBA00022692"/>
    </source>
</evidence>
<dbReference type="PROSITE" id="PS00237">
    <property type="entry name" value="G_PROTEIN_RECEP_F1_1"/>
    <property type="match status" value="1"/>
</dbReference>
<feature type="transmembrane region" description="Helical" evidence="8">
    <location>
        <begin position="145"/>
        <end position="167"/>
    </location>
</feature>
<dbReference type="Gene3D" id="1.20.1070.10">
    <property type="entry name" value="Rhodopsin 7-helix transmembrane proteins"/>
    <property type="match status" value="1"/>
</dbReference>
<name>A7SKD4_NEMVE</name>
<keyword evidence="11" id="KW-1185">Reference proteome</keyword>
<dbReference type="SUPFAM" id="SSF81321">
    <property type="entry name" value="Family A G protein-coupled receptor-like"/>
    <property type="match status" value="1"/>
</dbReference>
<dbReference type="OrthoDB" id="6086428at2759"/>
<gene>
    <name evidence="10" type="ORF">NEMVEDRAFT_v1g213627</name>
</gene>
<dbReference type="PANTHER" id="PTHR24241">
    <property type="entry name" value="NEUROPEPTIDE RECEPTOR-RELATED G-PROTEIN COUPLED RECEPTOR"/>
    <property type="match status" value="1"/>
</dbReference>
<dbReference type="InterPro" id="IPR017452">
    <property type="entry name" value="GPCR_Rhodpsn_7TM"/>
</dbReference>
<evidence type="ECO:0000256" key="4">
    <source>
        <dbReference type="ARBA" id="ARBA00022989"/>
    </source>
</evidence>
<feature type="transmembrane region" description="Helical" evidence="8">
    <location>
        <begin position="26"/>
        <end position="47"/>
    </location>
</feature>
<comment type="similarity">
    <text evidence="7">Belongs to the G-protein coupled receptor 1 family.</text>
</comment>
<dbReference type="PRINTS" id="PR00237">
    <property type="entry name" value="GPCRRHODOPSN"/>
</dbReference>
<comment type="subcellular location">
    <subcellularLocation>
        <location evidence="1">Cell membrane</location>
        <topology evidence="1">Multi-pass membrane protein</topology>
    </subcellularLocation>
</comment>
<feature type="transmembrane region" description="Helical" evidence="8">
    <location>
        <begin position="106"/>
        <end position="124"/>
    </location>
</feature>
<dbReference type="EMBL" id="DS469686">
    <property type="protein sequence ID" value="EDO35817.1"/>
    <property type="molecule type" value="Genomic_DNA"/>
</dbReference>
<dbReference type="GO" id="GO:0004930">
    <property type="term" value="F:G protein-coupled receptor activity"/>
    <property type="evidence" value="ECO:0000318"/>
    <property type="project" value="GO_Central"/>
</dbReference>
<evidence type="ECO:0000256" key="1">
    <source>
        <dbReference type="ARBA" id="ARBA00004651"/>
    </source>
</evidence>
<evidence type="ECO:0000256" key="8">
    <source>
        <dbReference type="SAM" id="Phobius"/>
    </source>
</evidence>
<feature type="domain" description="G-protein coupled receptors family 1 profile" evidence="9">
    <location>
        <begin position="40"/>
        <end position="303"/>
    </location>
</feature>
<dbReference type="FunFam" id="1.20.1070.10:FF:000355">
    <property type="entry name" value="Predicted protein"/>
    <property type="match status" value="1"/>
</dbReference>
<dbReference type="GO" id="GO:0032870">
    <property type="term" value="P:cellular response to hormone stimulus"/>
    <property type="evidence" value="ECO:0000318"/>
    <property type="project" value="GO_Central"/>
</dbReference>
<evidence type="ECO:0000313" key="10">
    <source>
        <dbReference type="EMBL" id="EDO35817.1"/>
    </source>
</evidence>
<evidence type="ECO:0000259" key="9">
    <source>
        <dbReference type="PROSITE" id="PS50262"/>
    </source>
</evidence>
<dbReference type="Proteomes" id="UP000001593">
    <property type="component" value="Unassembled WGS sequence"/>
</dbReference>
<dbReference type="PhylomeDB" id="A7SKD4"/>
<keyword evidence="5 8" id="KW-0472">Membrane</keyword>
<dbReference type="HOGENOM" id="CLU_776843_0_0_1"/>
<dbReference type="AlphaFoldDB" id="A7SKD4"/>
<feature type="transmembrane region" description="Helical" evidence="8">
    <location>
        <begin position="67"/>
        <end position="86"/>
    </location>
</feature>
<dbReference type="STRING" id="45351.A7SKD4"/>
<accession>A7SKD4</accession>
<keyword evidence="6 7" id="KW-0675">Receptor</keyword>
<keyword evidence="2" id="KW-1003">Cell membrane</keyword>
<dbReference type="CDD" id="cd00637">
    <property type="entry name" value="7tm_classA_rhodopsin-like"/>
    <property type="match status" value="1"/>
</dbReference>
<evidence type="ECO:0000256" key="5">
    <source>
        <dbReference type="ARBA" id="ARBA00023136"/>
    </source>
</evidence>
<dbReference type="KEGG" id="nve:5507224"/>
<dbReference type="PANTHER" id="PTHR24241:SF76">
    <property type="entry name" value="NEUROPEPTIDE SIFAMIDE RECEPTOR"/>
    <property type="match status" value="1"/>
</dbReference>
<feature type="transmembrane region" description="Helical" evidence="8">
    <location>
        <begin position="194"/>
        <end position="216"/>
    </location>
</feature>
<dbReference type="InParanoid" id="A7SKD4"/>
<dbReference type="GO" id="GO:0005886">
    <property type="term" value="C:plasma membrane"/>
    <property type="evidence" value="ECO:0000318"/>
    <property type="project" value="GO_Central"/>
</dbReference>
<protein>
    <recommendedName>
        <fullName evidence="9">G-protein coupled receptors family 1 profile domain-containing protein</fullName>
    </recommendedName>
</protein>
<feature type="transmembrane region" description="Helical" evidence="8">
    <location>
        <begin position="286"/>
        <end position="306"/>
    </location>
</feature>
<evidence type="ECO:0000256" key="2">
    <source>
        <dbReference type="ARBA" id="ARBA00022475"/>
    </source>
</evidence>
<reference evidence="10 11" key="1">
    <citation type="journal article" date="2007" name="Science">
        <title>Sea anemone genome reveals ancestral eumetazoan gene repertoire and genomic organization.</title>
        <authorList>
            <person name="Putnam N.H."/>
            <person name="Srivastava M."/>
            <person name="Hellsten U."/>
            <person name="Dirks B."/>
            <person name="Chapman J."/>
            <person name="Salamov A."/>
            <person name="Terry A."/>
            <person name="Shapiro H."/>
            <person name="Lindquist E."/>
            <person name="Kapitonov V.V."/>
            <person name="Jurka J."/>
            <person name="Genikhovich G."/>
            <person name="Grigoriev I.V."/>
            <person name="Lucas S.M."/>
            <person name="Steele R.E."/>
            <person name="Finnerty J.R."/>
            <person name="Technau U."/>
            <person name="Martindale M.Q."/>
            <person name="Rokhsar D.S."/>
        </authorList>
    </citation>
    <scope>NUCLEOTIDE SEQUENCE [LARGE SCALE GENOMIC DNA]</scope>
    <source>
        <strain evidence="11">CH2 X CH6</strain>
    </source>
</reference>
<evidence type="ECO:0000313" key="11">
    <source>
        <dbReference type="Proteomes" id="UP000001593"/>
    </source>
</evidence>
<dbReference type="InterPro" id="IPR000276">
    <property type="entry name" value="GPCR_Rhodpsn"/>
</dbReference>
<dbReference type="PROSITE" id="PS50262">
    <property type="entry name" value="G_PROTEIN_RECEP_F1_2"/>
    <property type="match status" value="1"/>
</dbReference>
<keyword evidence="3 7" id="KW-0812">Transmembrane</keyword>
<dbReference type="Pfam" id="PF00001">
    <property type="entry name" value="7tm_1"/>
    <property type="match status" value="1"/>
</dbReference>
<proteinExistence type="inferred from homology"/>